<accession>A0A7W7DIE9</accession>
<dbReference type="AlphaFoldDB" id="A0A7W7DIE9"/>
<evidence type="ECO:0000313" key="2">
    <source>
        <dbReference type="EMBL" id="MBB4705918.1"/>
    </source>
</evidence>
<proteinExistence type="predicted"/>
<organism evidence="2 3">
    <name type="scientific">Sphaerisporangium siamense</name>
    <dbReference type="NCBI Taxonomy" id="795645"/>
    <lineage>
        <taxon>Bacteria</taxon>
        <taxon>Bacillati</taxon>
        <taxon>Actinomycetota</taxon>
        <taxon>Actinomycetes</taxon>
        <taxon>Streptosporangiales</taxon>
        <taxon>Streptosporangiaceae</taxon>
        <taxon>Sphaerisporangium</taxon>
    </lineage>
</organism>
<dbReference type="RefSeq" id="WP_184887931.1">
    <property type="nucleotide sequence ID" value="NZ_BOOV01000003.1"/>
</dbReference>
<protein>
    <submittedName>
        <fullName evidence="2">Putative ester cyclase</fullName>
    </submittedName>
</protein>
<name>A0A7W7DIE9_9ACTN</name>
<dbReference type="InterPro" id="IPR037401">
    <property type="entry name" value="SnoaL-like"/>
</dbReference>
<sequence>MPEPAKRVDLFFDACNAHDLEAVARHYAPGVILVAPGGPAEGLDEVLSYHEVVWTAFPDERFTVLQTIAQGEEVATTVLLSGTHTGPFLVAGGEVVEPTGRHVSVRSCWTFTLQDTLIADHQLFLDQLELYTRLGVPLPGPLTPVATDEPLRAPRSSS</sequence>
<feature type="domain" description="SnoaL-like" evidence="1">
    <location>
        <begin position="10"/>
        <end position="121"/>
    </location>
</feature>
<comment type="caution">
    <text evidence="2">The sequence shown here is derived from an EMBL/GenBank/DDBJ whole genome shotgun (WGS) entry which is preliminary data.</text>
</comment>
<dbReference type="PANTHER" id="PTHR38436:SF1">
    <property type="entry name" value="ESTER CYCLASE"/>
    <property type="match status" value="1"/>
</dbReference>
<dbReference type="InterPro" id="IPR032710">
    <property type="entry name" value="NTF2-like_dom_sf"/>
</dbReference>
<evidence type="ECO:0000313" key="3">
    <source>
        <dbReference type="Proteomes" id="UP000542210"/>
    </source>
</evidence>
<reference evidence="2 3" key="1">
    <citation type="submission" date="2020-08" db="EMBL/GenBank/DDBJ databases">
        <title>Sequencing the genomes of 1000 actinobacteria strains.</title>
        <authorList>
            <person name="Klenk H.-P."/>
        </authorList>
    </citation>
    <scope>NUCLEOTIDE SEQUENCE [LARGE SCALE GENOMIC DNA]</scope>
    <source>
        <strain evidence="2 3">DSM 45784</strain>
    </source>
</reference>
<dbReference type="PANTHER" id="PTHR38436">
    <property type="entry name" value="POLYKETIDE CYCLASE SNOAL-LIKE DOMAIN"/>
    <property type="match status" value="1"/>
</dbReference>
<dbReference type="SUPFAM" id="SSF54427">
    <property type="entry name" value="NTF2-like"/>
    <property type="match status" value="1"/>
</dbReference>
<evidence type="ECO:0000259" key="1">
    <source>
        <dbReference type="Pfam" id="PF12680"/>
    </source>
</evidence>
<dbReference type="GO" id="GO:0030638">
    <property type="term" value="P:polyketide metabolic process"/>
    <property type="evidence" value="ECO:0007669"/>
    <property type="project" value="InterPro"/>
</dbReference>
<dbReference type="Proteomes" id="UP000542210">
    <property type="component" value="Unassembled WGS sequence"/>
</dbReference>
<dbReference type="Pfam" id="PF12680">
    <property type="entry name" value="SnoaL_2"/>
    <property type="match status" value="1"/>
</dbReference>
<dbReference type="InterPro" id="IPR009959">
    <property type="entry name" value="Cyclase_SnoaL-like"/>
</dbReference>
<dbReference type="EMBL" id="JACHND010000001">
    <property type="protein sequence ID" value="MBB4705918.1"/>
    <property type="molecule type" value="Genomic_DNA"/>
</dbReference>
<keyword evidence="3" id="KW-1185">Reference proteome</keyword>
<gene>
    <name evidence="2" type="ORF">BJ982_007462</name>
</gene>
<dbReference type="Gene3D" id="3.10.450.50">
    <property type="match status" value="1"/>
</dbReference>